<proteinExistence type="predicted"/>
<name>A0ABN2MK77_9MICO</name>
<evidence type="ECO:0000313" key="2">
    <source>
        <dbReference type="Proteomes" id="UP001501746"/>
    </source>
</evidence>
<organism evidence="1 2">
    <name type="scientific">Agromyces salentinus</name>
    <dbReference type="NCBI Taxonomy" id="269421"/>
    <lineage>
        <taxon>Bacteria</taxon>
        <taxon>Bacillati</taxon>
        <taxon>Actinomycetota</taxon>
        <taxon>Actinomycetes</taxon>
        <taxon>Micrococcales</taxon>
        <taxon>Microbacteriaceae</taxon>
        <taxon>Agromyces</taxon>
    </lineage>
</organism>
<gene>
    <name evidence="1" type="ORF">GCM10009750_12530</name>
</gene>
<evidence type="ECO:0008006" key="3">
    <source>
        <dbReference type="Google" id="ProtNLM"/>
    </source>
</evidence>
<dbReference type="RefSeq" id="WP_344304072.1">
    <property type="nucleotide sequence ID" value="NZ_BAAANK010000003.1"/>
</dbReference>
<protein>
    <recommendedName>
        <fullName evidence="3">DUF4185 domain-containing protein</fullName>
    </recommendedName>
</protein>
<keyword evidence="2" id="KW-1185">Reference proteome</keyword>
<comment type="caution">
    <text evidence="1">The sequence shown here is derived from an EMBL/GenBank/DDBJ whole genome shotgun (WGS) entry which is preliminary data.</text>
</comment>
<dbReference type="Proteomes" id="UP001501746">
    <property type="component" value="Unassembled WGS sequence"/>
</dbReference>
<sequence length="269" mass="30452">MPEFQLTRVERPEITASYRSEVEALTGGQWEWSWASALPYRALAQPSIGAPVPAAPRAGGDSMLYLGYWCSLQGFLTHSFGWTRHDRGLRWWYDAGRPTDDPRFALLDAVWGRDGNLIAYAGWFHHRLDWFDHQALTTWTRFDGSRDALSPTWERSFRATKERPAVDPTTPYGKHLEAGDHAAGPTAGDFKANLVVVPNTERRAIYAAEVPRGWYRGLAELGNGLPPLSNASWRVDVYVRDIGFLGTYRRSRSTGLWFSGRHRFHSVGN</sequence>
<reference evidence="1 2" key="1">
    <citation type="journal article" date="2019" name="Int. J. Syst. Evol. Microbiol.">
        <title>The Global Catalogue of Microorganisms (GCM) 10K type strain sequencing project: providing services to taxonomists for standard genome sequencing and annotation.</title>
        <authorList>
            <consortium name="The Broad Institute Genomics Platform"/>
            <consortium name="The Broad Institute Genome Sequencing Center for Infectious Disease"/>
            <person name="Wu L."/>
            <person name="Ma J."/>
        </authorList>
    </citation>
    <scope>NUCLEOTIDE SEQUENCE [LARGE SCALE GENOMIC DNA]</scope>
    <source>
        <strain evidence="1 2">JCM 14323</strain>
    </source>
</reference>
<accession>A0ABN2MK77</accession>
<dbReference type="EMBL" id="BAAANK010000003">
    <property type="protein sequence ID" value="GAA1830219.1"/>
    <property type="molecule type" value="Genomic_DNA"/>
</dbReference>
<evidence type="ECO:0000313" key="1">
    <source>
        <dbReference type="EMBL" id="GAA1830219.1"/>
    </source>
</evidence>